<reference evidence="1 2" key="1">
    <citation type="journal article" date="2020" name="ISME J.">
        <title>Comparative genomics reveals insights into cyanobacterial evolution and habitat adaptation.</title>
        <authorList>
            <person name="Chen M.Y."/>
            <person name="Teng W.K."/>
            <person name="Zhao L."/>
            <person name="Hu C.X."/>
            <person name="Zhou Y.K."/>
            <person name="Han B.P."/>
            <person name="Song L.R."/>
            <person name="Shu W.S."/>
        </authorList>
    </citation>
    <scope>NUCLEOTIDE SEQUENCE [LARGE SCALE GENOMIC DNA]</scope>
    <source>
        <strain evidence="1 2">FACHB-130</strain>
    </source>
</reference>
<dbReference type="RefSeq" id="WP_190967480.1">
    <property type="nucleotide sequence ID" value="NZ_JACJTB010000009.1"/>
</dbReference>
<name>A0ABR8FTN9_9NOSO</name>
<dbReference type="EMBL" id="JACJTB010000009">
    <property type="protein sequence ID" value="MBD2594621.1"/>
    <property type="molecule type" value="Genomic_DNA"/>
</dbReference>
<proteinExistence type="predicted"/>
<comment type="caution">
    <text evidence="1">The sequence shown here is derived from an EMBL/GenBank/DDBJ whole genome shotgun (WGS) entry which is preliminary data.</text>
</comment>
<accession>A0ABR8FTN9</accession>
<protein>
    <submittedName>
        <fullName evidence="1">Uncharacterized protein</fullName>
    </submittedName>
</protein>
<organism evidence="1 2">
    <name type="scientific">Nostoc spongiaeforme FACHB-130</name>
    <dbReference type="NCBI Taxonomy" id="1357510"/>
    <lineage>
        <taxon>Bacteria</taxon>
        <taxon>Bacillati</taxon>
        <taxon>Cyanobacteriota</taxon>
        <taxon>Cyanophyceae</taxon>
        <taxon>Nostocales</taxon>
        <taxon>Nostocaceae</taxon>
        <taxon>Nostoc</taxon>
    </lineage>
</organism>
<keyword evidence="2" id="KW-1185">Reference proteome</keyword>
<evidence type="ECO:0000313" key="1">
    <source>
        <dbReference type="EMBL" id="MBD2594621.1"/>
    </source>
</evidence>
<sequence>MTTQFYSQLIASSLASGLIAFGYSVPGFHTATNLTNMTSTSEINHTSLNQMSASHIKSDLTVDGGFPERLVVAGSR</sequence>
<dbReference type="Proteomes" id="UP000603457">
    <property type="component" value="Unassembled WGS sequence"/>
</dbReference>
<evidence type="ECO:0000313" key="2">
    <source>
        <dbReference type="Proteomes" id="UP000603457"/>
    </source>
</evidence>
<gene>
    <name evidence="1" type="ORF">H6G74_09815</name>
</gene>